<gene>
    <name evidence="1" type="ORF">VNO77_42244</name>
</gene>
<dbReference type="AlphaFoldDB" id="A0AAN9K0A8"/>
<dbReference type="Proteomes" id="UP001367508">
    <property type="component" value="Unassembled WGS sequence"/>
</dbReference>
<protein>
    <submittedName>
        <fullName evidence="1">Uncharacterized protein</fullName>
    </submittedName>
</protein>
<evidence type="ECO:0000313" key="2">
    <source>
        <dbReference type="Proteomes" id="UP001367508"/>
    </source>
</evidence>
<reference evidence="1 2" key="1">
    <citation type="submission" date="2024-01" db="EMBL/GenBank/DDBJ databases">
        <title>The genomes of 5 underutilized Papilionoideae crops provide insights into root nodulation and disease resistanc.</title>
        <authorList>
            <person name="Jiang F."/>
        </authorList>
    </citation>
    <scope>NUCLEOTIDE SEQUENCE [LARGE SCALE GENOMIC DNA]</scope>
    <source>
        <strain evidence="1">LVBAO_FW01</strain>
        <tissue evidence="1">Leaves</tissue>
    </source>
</reference>
<name>A0AAN9K0A8_CANGL</name>
<comment type="caution">
    <text evidence="1">The sequence shown here is derived from an EMBL/GenBank/DDBJ whole genome shotgun (WGS) entry which is preliminary data.</text>
</comment>
<accession>A0AAN9K0A8</accession>
<proteinExistence type="predicted"/>
<keyword evidence="2" id="KW-1185">Reference proteome</keyword>
<evidence type="ECO:0000313" key="1">
    <source>
        <dbReference type="EMBL" id="KAK7308625.1"/>
    </source>
</evidence>
<sequence>MDDSYFGLSKCRGPFLNYTLLYNVMYSNLCNILPPLLLFDWSHMSNWVLYLSTRGATITHNALIGEGCIHLHSPMIGV</sequence>
<dbReference type="EMBL" id="JAYMYQ010000010">
    <property type="protein sequence ID" value="KAK7308625.1"/>
    <property type="molecule type" value="Genomic_DNA"/>
</dbReference>
<organism evidence="1 2">
    <name type="scientific">Canavalia gladiata</name>
    <name type="common">Sword bean</name>
    <name type="synonym">Dolichos gladiatus</name>
    <dbReference type="NCBI Taxonomy" id="3824"/>
    <lineage>
        <taxon>Eukaryota</taxon>
        <taxon>Viridiplantae</taxon>
        <taxon>Streptophyta</taxon>
        <taxon>Embryophyta</taxon>
        <taxon>Tracheophyta</taxon>
        <taxon>Spermatophyta</taxon>
        <taxon>Magnoliopsida</taxon>
        <taxon>eudicotyledons</taxon>
        <taxon>Gunneridae</taxon>
        <taxon>Pentapetalae</taxon>
        <taxon>rosids</taxon>
        <taxon>fabids</taxon>
        <taxon>Fabales</taxon>
        <taxon>Fabaceae</taxon>
        <taxon>Papilionoideae</taxon>
        <taxon>50 kb inversion clade</taxon>
        <taxon>NPAAA clade</taxon>
        <taxon>indigoferoid/millettioid clade</taxon>
        <taxon>Phaseoleae</taxon>
        <taxon>Canavalia</taxon>
    </lineage>
</organism>